<dbReference type="GO" id="GO:0006508">
    <property type="term" value="P:proteolysis"/>
    <property type="evidence" value="ECO:0007669"/>
    <property type="project" value="UniProtKB-KW"/>
</dbReference>
<evidence type="ECO:0000256" key="7">
    <source>
        <dbReference type="ARBA" id="ARBA00022723"/>
    </source>
</evidence>
<dbReference type="Proteomes" id="UP000419144">
    <property type="component" value="Unassembled WGS sequence"/>
</dbReference>
<evidence type="ECO:0000256" key="8">
    <source>
        <dbReference type="ARBA" id="ARBA00022729"/>
    </source>
</evidence>
<dbReference type="GO" id="GO:0005737">
    <property type="term" value="C:cytoplasm"/>
    <property type="evidence" value="ECO:0007669"/>
    <property type="project" value="TreeGrafter"/>
</dbReference>
<organism evidence="18 19">
    <name type="scientific">Leishmania tarentolae</name>
    <name type="common">Sauroleishmania tarentolae</name>
    <dbReference type="NCBI Taxonomy" id="5689"/>
    <lineage>
        <taxon>Eukaryota</taxon>
        <taxon>Discoba</taxon>
        <taxon>Euglenozoa</taxon>
        <taxon>Kinetoplastea</taxon>
        <taxon>Metakinetoplastina</taxon>
        <taxon>Trypanosomatida</taxon>
        <taxon>Trypanosomatidae</taxon>
        <taxon>Leishmaniinae</taxon>
        <taxon>Leishmania</taxon>
        <taxon>lizard Leishmania</taxon>
    </lineage>
</organism>
<evidence type="ECO:0000256" key="1">
    <source>
        <dbReference type="ARBA" id="ARBA00001249"/>
    </source>
</evidence>
<dbReference type="Gene3D" id="2.30.34.10">
    <property type="entry name" value="Leishmanolysin domain 4"/>
    <property type="match status" value="1"/>
</dbReference>
<keyword evidence="16" id="KW-0325">Glycoprotein</keyword>
<keyword evidence="11" id="KW-0130">Cell adhesion</keyword>
<keyword evidence="6 17" id="KW-0645">Protease</keyword>
<evidence type="ECO:0000256" key="9">
    <source>
        <dbReference type="ARBA" id="ARBA00022801"/>
    </source>
</evidence>
<evidence type="ECO:0000256" key="4">
    <source>
        <dbReference type="ARBA" id="ARBA00005860"/>
    </source>
</evidence>
<name>A0A640KA44_LEITA</name>
<keyword evidence="19" id="KW-1185">Reference proteome</keyword>
<evidence type="ECO:0000256" key="15">
    <source>
        <dbReference type="ARBA" id="ARBA00023157"/>
    </source>
</evidence>
<proteinExistence type="inferred from homology"/>
<dbReference type="VEuPathDB" id="TriTrypDB:LtaPh_1008000"/>
<evidence type="ECO:0000256" key="3">
    <source>
        <dbReference type="ARBA" id="ARBA00004370"/>
    </source>
</evidence>
<evidence type="ECO:0000256" key="11">
    <source>
        <dbReference type="ARBA" id="ARBA00022889"/>
    </source>
</evidence>
<sequence length="211" mass="23441">MPWGMDAGCAFLSEKCMENNITNWPEMFCNDARNTVRCASNRMSLGSCYAAEHQSPLPLYWQYFTNSSVAGRSSYRDYCPVVVPFKEGSCAQSAAEAIASMNDYNVFSDAARCIDGAFRPKVASRVIRLYSGMCANVKCDTERRKYSVQVRGSSRYVYCTPSLRLQLSSVSKAFVWGSYITCPPYVEVCQGNVQAVKDHGDSVRDGRGLPV</sequence>
<reference evidence="18" key="1">
    <citation type="submission" date="2019-11" db="EMBL/GenBank/DDBJ databases">
        <title>Leishmania tarentolae CDS.</title>
        <authorList>
            <person name="Goto Y."/>
            <person name="Yamagishi J."/>
        </authorList>
    </citation>
    <scope>NUCLEOTIDE SEQUENCE [LARGE SCALE GENOMIC DNA]</scope>
    <source>
        <strain evidence="18">Parrot Tar II</strain>
    </source>
</reference>
<evidence type="ECO:0000256" key="12">
    <source>
        <dbReference type="ARBA" id="ARBA00023049"/>
    </source>
</evidence>
<dbReference type="GO" id="GO:0004222">
    <property type="term" value="F:metalloendopeptidase activity"/>
    <property type="evidence" value="ECO:0007669"/>
    <property type="project" value="UniProtKB-UniRule"/>
</dbReference>
<evidence type="ECO:0000256" key="17">
    <source>
        <dbReference type="RuleBase" id="RU366077"/>
    </source>
</evidence>
<keyword evidence="15" id="KW-1015">Disulfide bond</keyword>
<evidence type="ECO:0000256" key="16">
    <source>
        <dbReference type="ARBA" id="ARBA00023180"/>
    </source>
</evidence>
<dbReference type="Pfam" id="PF01457">
    <property type="entry name" value="Peptidase_M8"/>
    <property type="match status" value="1"/>
</dbReference>
<dbReference type="GO" id="GO:0007155">
    <property type="term" value="P:cell adhesion"/>
    <property type="evidence" value="ECO:0007669"/>
    <property type="project" value="UniProtKB-KW"/>
</dbReference>
<evidence type="ECO:0000256" key="14">
    <source>
        <dbReference type="ARBA" id="ARBA00023145"/>
    </source>
</evidence>
<protein>
    <recommendedName>
        <fullName evidence="5 17">Leishmanolysin</fullName>
        <ecNumber evidence="5 17">3.4.24.36</ecNumber>
    </recommendedName>
</protein>
<evidence type="ECO:0000256" key="2">
    <source>
        <dbReference type="ARBA" id="ARBA00003364"/>
    </source>
</evidence>
<dbReference type="Gene3D" id="2.10.55.10">
    <property type="entry name" value="Leishmanolysin domain 3"/>
    <property type="match status" value="1"/>
</dbReference>
<dbReference type="GO" id="GO:0046872">
    <property type="term" value="F:metal ion binding"/>
    <property type="evidence" value="ECO:0007669"/>
    <property type="project" value="UniProtKB-KW"/>
</dbReference>
<comment type="cofactor">
    <cofactor evidence="17">
        <name>Zn(2+)</name>
        <dbReference type="ChEBI" id="CHEBI:29105"/>
    </cofactor>
    <text evidence="17">Binds 1 zinc ion per subunit.</text>
</comment>
<dbReference type="GO" id="GO:0016020">
    <property type="term" value="C:membrane"/>
    <property type="evidence" value="ECO:0007669"/>
    <property type="project" value="UniProtKB-SubCell"/>
</dbReference>
<evidence type="ECO:0000313" key="18">
    <source>
        <dbReference type="EMBL" id="GET86510.1"/>
    </source>
</evidence>
<dbReference type="PANTHER" id="PTHR10942:SF0">
    <property type="entry name" value="LEISHMANOLYSIN-LIKE PEPTIDASE"/>
    <property type="match status" value="1"/>
</dbReference>
<accession>A0A640KA44</accession>
<dbReference type="InterPro" id="IPR001577">
    <property type="entry name" value="Peptidase_M8"/>
</dbReference>
<keyword evidence="14" id="KW-0865">Zymogen</keyword>
<comment type="catalytic activity">
    <reaction evidence="1 17">
        <text>Preference for hydrophobic residues at P1 and P1' and basic residues at P2' and P3'. A model nonapeptide is cleaved at -Ala-Tyr-|-Leu-Lys-Lys-.</text>
        <dbReference type="EC" id="3.4.24.36"/>
    </reaction>
</comment>
<keyword evidence="12 17" id="KW-0482">Metalloprotease</keyword>
<dbReference type="PANTHER" id="PTHR10942">
    <property type="entry name" value="LEISHMANOLYSIN-LIKE PEPTIDASE"/>
    <property type="match status" value="1"/>
</dbReference>
<dbReference type="OrthoDB" id="274327at2759"/>
<comment type="caution">
    <text evidence="18">The sequence shown here is derived from an EMBL/GenBank/DDBJ whole genome shotgun (WGS) entry which is preliminary data.</text>
</comment>
<keyword evidence="9 17" id="KW-0378">Hydrolase</keyword>
<gene>
    <name evidence="18" type="ORF">LtaPh_1008000</name>
</gene>
<dbReference type="EC" id="3.4.24.36" evidence="5 17"/>
<keyword evidence="8" id="KW-0732">Signal</keyword>
<evidence type="ECO:0000313" key="19">
    <source>
        <dbReference type="Proteomes" id="UP000419144"/>
    </source>
</evidence>
<evidence type="ECO:0000256" key="13">
    <source>
        <dbReference type="ARBA" id="ARBA00023136"/>
    </source>
</evidence>
<comment type="similarity">
    <text evidence="4 17">Belongs to the peptidase M8 family.</text>
</comment>
<evidence type="ECO:0000256" key="6">
    <source>
        <dbReference type="ARBA" id="ARBA00022670"/>
    </source>
</evidence>
<dbReference type="AlphaFoldDB" id="A0A640KA44"/>
<keyword evidence="10 17" id="KW-0862">Zinc</keyword>
<keyword evidence="13" id="KW-0472">Membrane</keyword>
<comment type="subcellular location">
    <subcellularLocation>
        <location evidence="3">Membrane</location>
    </subcellularLocation>
</comment>
<dbReference type="EMBL" id="BLBS01000012">
    <property type="protein sequence ID" value="GET86510.1"/>
    <property type="molecule type" value="Genomic_DNA"/>
</dbReference>
<evidence type="ECO:0000256" key="10">
    <source>
        <dbReference type="ARBA" id="ARBA00022833"/>
    </source>
</evidence>
<dbReference type="SUPFAM" id="SSF55486">
    <property type="entry name" value="Metalloproteases ('zincins'), catalytic domain"/>
    <property type="match status" value="1"/>
</dbReference>
<evidence type="ECO:0000256" key="5">
    <source>
        <dbReference type="ARBA" id="ARBA00012397"/>
    </source>
</evidence>
<comment type="function">
    <text evidence="2">Has an integral role during the infection of macrophages in the mammalian host.</text>
</comment>
<keyword evidence="7 17" id="KW-0479">Metal-binding</keyword>